<keyword evidence="3" id="KW-0963">Cytoplasm</keyword>
<evidence type="ECO:0000256" key="5">
    <source>
        <dbReference type="ARBA" id="ARBA00022737"/>
    </source>
</evidence>
<dbReference type="Pfam" id="PF18198">
    <property type="entry name" value="AAA_lid_11"/>
    <property type="match status" value="1"/>
</dbReference>
<dbReference type="FunFam" id="1.20.1270.280:FF:000002">
    <property type="entry name" value="Dynein heavy chain 5, axonemal"/>
    <property type="match status" value="1"/>
</dbReference>
<dbReference type="Pfam" id="PF12780">
    <property type="entry name" value="AAA_8"/>
    <property type="match status" value="1"/>
</dbReference>
<dbReference type="GO" id="GO:0005524">
    <property type="term" value="F:ATP binding"/>
    <property type="evidence" value="ECO:0007669"/>
    <property type="project" value="UniProtKB-KW"/>
</dbReference>
<feature type="compositionally biased region" description="Basic and acidic residues" evidence="15">
    <location>
        <begin position="13"/>
        <end position="25"/>
    </location>
</feature>
<dbReference type="InterPro" id="IPR013602">
    <property type="entry name" value="Dynein_heavy_linker"/>
</dbReference>
<dbReference type="Pfam" id="PF08385">
    <property type="entry name" value="DHC_N1"/>
    <property type="match status" value="1"/>
</dbReference>
<evidence type="ECO:0000313" key="17">
    <source>
        <dbReference type="EMBL" id="KAG5681036.1"/>
    </source>
</evidence>
<dbReference type="InterPro" id="IPR056759">
    <property type="entry name" value="DYH2-5-8_CC"/>
</dbReference>
<dbReference type="GO" id="GO:0045505">
    <property type="term" value="F:dynein intermediate chain binding"/>
    <property type="evidence" value="ECO:0007669"/>
    <property type="project" value="InterPro"/>
</dbReference>
<dbReference type="GO" id="GO:0005874">
    <property type="term" value="C:microtubule"/>
    <property type="evidence" value="ECO:0007669"/>
    <property type="project" value="UniProtKB-KW"/>
</dbReference>
<feature type="compositionally biased region" description="Low complexity" evidence="15">
    <location>
        <begin position="101"/>
        <end position="116"/>
    </location>
</feature>
<dbReference type="FunFam" id="1.20.140.100:FF:000003">
    <property type="entry name" value="Dynein, axonemal, heavy chain 5"/>
    <property type="match status" value="1"/>
</dbReference>
<evidence type="ECO:0000256" key="15">
    <source>
        <dbReference type="SAM" id="MobiDB-lite"/>
    </source>
</evidence>
<dbReference type="Gene3D" id="3.10.490.20">
    <property type="match status" value="1"/>
</dbReference>
<dbReference type="Gene3D" id="1.10.8.1220">
    <property type="match status" value="1"/>
</dbReference>
<feature type="domain" description="AAA+ ATPase" evidence="16">
    <location>
        <begin position="2259"/>
        <end position="2388"/>
    </location>
</feature>
<dbReference type="EMBL" id="JADBJN010000001">
    <property type="protein sequence ID" value="KAG5681036.1"/>
    <property type="molecule type" value="Genomic_DNA"/>
</dbReference>
<evidence type="ECO:0000256" key="10">
    <source>
        <dbReference type="ARBA" id="ARBA00023069"/>
    </source>
</evidence>
<dbReference type="FunFam" id="1.20.58.1120:FF:000004">
    <property type="entry name" value="Dynein axonemal heavy chain 5"/>
    <property type="match status" value="1"/>
</dbReference>
<dbReference type="FunFam" id="3.40.50.300:FF:000543">
    <property type="entry name" value="Dynein axonemal heavy chain 5"/>
    <property type="match status" value="1"/>
</dbReference>
<dbReference type="Gene3D" id="3.40.50.300">
    <property type="entry name" value="P-loop containing nucleotide triphosphate hydrolases"/>
    <property type="match status" value="5"/>
</dbReference>
<dbReference type="Gene3D" id="1.20.140.100">
    <property type="entry name" value="Dynein heavy chain, N-terminal domain 2"/>
    <property type="match status" value="1"/>
</dbReference>
<dbReference type="FunFam" id="3.10.490.20:FF:000003">
    <property type="entry name" value="Dynein heavy chain 5, axonemal"/>
    <property type="match status" value="1"/>
</dbReference>
<dbReference type="Pfam" id="PF12774">
    <property type="entry name" value="AAA_6"/>
    <property type="match status" value="1"/>
</dbReference>
<keyword evidence="4" id="KW-0493">Microtubule</keyword>
<feature type="coiled-coil region" evidence="14">
    <location>
        <begin position="3231"/>
        <end position="3265"/>
    </location>
</feature>
<dbReference type="Gene3D" id="1.20.1270.280">
    <property type="match status" value="1"/>
</dbReference>
<dbReference type="Proteomes" id="UP001107558">
    <property type="component" value="Chromosome 1"/>
</dbReference>
<keyword evidence="10" id="KW-0969">Cilium</keyword>
<evidence type="ECO:0000256" key="9">
    <source>
        <dbReference type="ARBA" id="ARBA00023054"/>
    </source>
</evidence>
<dbReference type="GO" id="GO:0008569">
    <property type="term" value="F:minus-end-directed microtubule motor activity"/>
    <property type="evidence" value="ECO:0007669"/>
    <property type="project" value="InterPro"/>
</dbReference>
<dbReference type="InterPro" id="IPR013594">
    <property type="entry name" value="Dynein_heavy_tail"/>
</dbReference>
<evidence type="ECO:0000256" key="7">
    <source>
        <dbReference type="ARBA" id="ARBA00022840"/>
    </source>
</evidence>
<accession>A0A9J6CG47</accession>
<dbReference type="SMART" id="SM00382">
    <property type="entry name" value="AAA"/>
    <property type="match status" value="3"/>
</dbReference>
<dbReference type="InterPro" id="IPR043160">
    <property type="entry name" value="Dynein_C_barrel"/>
</dbReference>
<dbReference type="OrthoDB" id="10251809at2759"/>
<feature type="region of interest" description="Disordered" evidence="15">
    <location>
        <begin position="1"/>
        <end position="25"/>
    </location>
</feature>
<dbReference type="InterPro" id="IPR043157">
    <property type="entry name" value="Dynein_AAA1S"/>
</dbReference>
<evidence type="ECO:0000259" key="16">
    <source>
        <dbReference type="SMART" id="SM00382"/>
    </source>
</evidence>
<evidence type="ECO:0000256" key="2">
    <source>
        <dbReference type="ARBA" id="ARBA00008887"/>
    </source>
</evidence>
<dbReference type="FunFam" id="3.40.50.300:FF:000049">
    <property type="entry name" value="Dynein, axonemal, heavy chain 5"/>
    <property type="match status" value="1"/>
</dbReference>
<feature type="coiled-coil region" evidence="14">
    <location>
        <begin position="3465"/>
        <end position="3492"/>
    </location>
</feature>
<comment type="similarity">
    <text evidence="2">Belongs to the dynein heavy chain family.</text>
</comment>
<name>A0A9J6CG47_POLVA</name>
<dbReference type="InterPro" id="IPR042219">
    <property type="entry name" value="AAA_lid_11_sf"/>
</dbReference>
<dbReference type="InterPro" id="IPR024317">
    <property type="entry name" value="Dynein_heavy_chain_D4_dom"/>
</dbReference>
<keyword evidence="11" id="KW-0505">Motor protein</keyword>
<evidence type="ECO:0000256" key="1">
    <source>
        <dbReference type="ARBA" id="ARBA00004430"/>
    </source>
</evidence>
<dbReference type="FunFam" id="3.40.50.300:FF:001221">
    <property type="entry name" value="Axonemal dynein heavy chain 8"/>
    <property type="match status" value="1"/>
</dbReference>
<dbReference type="FunFam" id="1.10.8.710:FF:000003">
    <property type="entry name" value="Dynein axonemal heavy chain 5"/>
    <property type="match status" value="1"/>
</dbReference>
<dbReference type="FunFam" id="3.20.180.20:FF:000001">
    <property type="entry name" value="Dynein axonemal heavy chain 5"/>
    <property type="match status" value="1"/>
</dbReference>
<dbReference type="FunFam" id="3.40.50.300:FF:000044">
    <property type="entry name" value="Dynein heavy chain 5, axonemal"/>
    <property type="match status" value="1"/>
</dbReference>
<dbReference type="Gene3D" id="1.20.920.20">
    <property type="match status" value="1"/>
</dbReference>
<dbReference type="Gene3D" id="6.10.140.1060">
    <property type="match status" value="1"/>
</dbReference>
<dbReference type="InterPro" id="IPR041466">
    <property type="entry name" value="Dynein_AAA5_ext"/>
</dbReference>
<dbReference type="FunFam" id="1.20.920.30:FF:000004">
    <property type="entry name" value="Dynein axonemal heavy chain 5"/>
    <property type="match status" value="1"/>
</dbReference>
<feature type="domain" description="AAA+ ATPase" evidence="16">
    <location>
        <begin position="1980"/>
        <end position="2124"/>
    </location>
</feature>
<dbReference type="InterPro" id="IPR041228">
    <property type="entry name" value="Dynein_C"/>
</dbReference>
<gene>
    <name evidence="17" type="ORF">PVAND_010502</name>
</gene>
<dbReference type="InterPro" id="IPR004273">
    <property type="entry name" value="Dynein_heavy_D6_P-loop"/>
</dbReference>
<evidence type="ECO:0000256" key="3">
    <source>
        <dbReference type="ARBA" id="ARBA00022490"/>
    </source>
</evidence>
<keyword evidence="9 14" id="KW-0175">Coiled coil</keyword>
<organism evidence="17 18">
    <name type="scientific">Polypedilum vanderplanki</name>
    <name type="common">Sleeping chironomid midge</name>
    <dbReference type="NCBI Taxonomy" id="319348"/>
    <lineage>
        <taxon>Eukaryota</taxon>
        <taxon>Metazoa</taxon>
        <taxon>Ecdysozoa</taxon>
        <taxon>Arthropoda</taxon>
        <taxon>Hexapoda</taxon>
        <taxon>Insecta</taxon>
        <taxon>Pterygota</taxon>
        <taxon>Neoptera</taxon>
        <taxon>Endopterygota</taxon>
        <taxon>Diptera</taxon>
        <taxon>Nematocera</taxon>
        <taxon>Chironomoidea</taxon>
        <taxon>Chironomidae</taxon>
        <taxon>Chironominae</taxon>
        <taxon>Polypedilum</taxon>
        <taxon>Polypedilum</taxon>
    </lineage>
</organism>
<dbReference type="FunFam" id="1.10.8.720:FF:000004">
    <property type="entry name" value="Dynein heavy chain 5, axonemal"/>
    <property type="match status" value="1"/>
</dbReference>
<keyword evidence="18" id="KW-1185">Reference proteome</keyword>
<feature type="domain" description="AAA+ ATPase" evidence="16">
    <location>
        <begin position="2612"/>
        <end position="2760"/>
    </location>
</feature>
<dbReference type="GO" id="GO:0051959">
    <property type="term" value="F:dynein light intermediate chain binding"/>
    <property type="evidence" value="ECO:0007669"/>
    <property type="project" value="InterPro"/>
</dbReference>
<dbReference type="InterPro" id="IPR035706">
    <property type="entry name" value="AAA_9"/>
</dbReference>
<comment type="subcellular location">
    <subcellularLocation>
        <location evidence="1">Cytoplasm</location>
        <location evidence="1">Cytoskeleton</location>
        <location evidence="1">Cilium axoneme</location>
    </subcellularLocation>
</comment>
<dbReference type="PANTHER" id="PTHR46532:SF4">
    <property type="entry name" value="AAA+ ATPASE DOMAIN-CONTAINING PROTEIN"/>
    <property type="match status" value="1"/>
</dbReference>
<dbReference type="GO" id="GO:0007018">
    <property type="term" value="P:microtubule-based movement"/>
    <property type="evidence" value="ECO:0007669"/>
    <property type="project" value="InterPro"/>
</dbReference>
<dbReference type="Pfam" id="PF17852">
    <property type="entry name" value="Dynein_AAA_lid"/>
    <property type="match status" value="1"/>
</dbReference>
<dbReference type="InterPro" id="IPR026983">
    <property type="entry name" value="DHC"/>
</dbReference>
<dbReference type="Gene3D" id="1.10.8.710">
    <property type="match status" value="1"/>
</dbReference>
<dbReference type="InterPro" id="IPR041589">
    <property type="entry name" value="DNAH3_AAA_lid_1"/>
</dbReference>
<dbReference type="FunFam" id="3.40.50.300:FF:000320">
    <property type="entry name" value="Dynein, axonemal, heavy chain 5"/>
    <property type="match status" value="1"/>
</dbReference>
<keyword evidence="13" id="KW-0966">Cell projection</keyword>
<dbReference type="FunFam" id="1.10.8.1220:FF:000001">
    <property type="entry name" value="Dynein axonemal heavy chain 5"/>
    <property type="match status" value="1"/>
</dbReference>
<dbReference type="Gene3D" id="3.20.180.20">
    <property type="entry name" value="Dynein heavy chain, N-terminal domain 2"/>
    <property type="match status" value="1"/>
</dbReference>
<evidence type="ECO:0000256" key="11">
    <source>
        <dbReference type="ARBA" id="ARBA00023175"/>
    </source>
</evidence>
<dbReference type="InterPro" id="IPR003593">
    <property type="entry name" value="AAA+_ATPase"/>
</dbReference>
<evidence type="ECO:0000256" key="13">
    <source>
        <dbReference type="ARBA" id="ARBA00023273"/>
    </source>
</evidence>
<dbReference type="Pfam" id="PF03028">
    <property type="entry name" value="Dynein_heavy"/>
    <property type="match status" value="1"/>
</dbReference>
<dbReference type="Gene3D" id="1.20.920.30">
    <property type="match status" value="1"/>
</dbReference>
<dbReference type="InterPro" id="IPR027417">
    <property type="entry name" value="P-loop_NTPase"/>
</dbReference>
<feature type="region of interest" description="Disordered" evidence="15">
    <location>
        <begin position="85"/>
        <end position="116"/>
    </location>
</feature>
<evidence type="ECO:0000256" key="12">
    <source>
        <dbReference type="ARBA" id="ARBA00023212"/>
    </source>
</evidence>
<comment type="caution">
    <text evidence="17">The sequence shown here is derived from an EMBL/GenBank/DDBJ whole genome shotgun (WGS) entry which is preliminary data.</text>
</comment>
<reference evidence="17" key="1">
    <citation type="submission" date="2021-03" db="EMBL/GenBank/DDBJ databases">
        <title>Chromosome level genome of the anhydrobiotic midge Polypedilum vanderplanki.</title>
        <authorList>
            <person name="Yoshida Y."/>
            <person name="Kikawada T."/>
            <person name="Gusev O."/>
        </authorList>
    </citation>
    <scope>NUCLEOTIDE SEQUENCE</scope>
    <source>
        <strain evidence="17">NIAS01</strain>
        <tissue evidence="17">Whole body or cell culture</tissue>
    </source>
</reference>
<dbReference type="Gene3D" id="1.10.472.130">
    <property type="match status" value="1"/>
</dbReference>
<evidence type="ECO:0000256" key="14">
    <source>
        <dbReference type="SAM" id="Coils"/>
    </source>
</evidence>
<evidence type="ECO:0000256" key="6">
    <source>
        <dbReference type="ARBA" id="ARBA00022741"/>
    </source>
</evidence>
<dbReference type="Pfam" id="PF25007">
    <property type="entry name" value="DYH2-5-8_CC"/>
    <property type="match status" value="1"/>
</dbReference>
<keyword evidence="8" id="KW-0243">Dynein</keyword>
<dbReference type="SUPFAM" id="SSF52540">
    <property type="entry name" value="P-loop containing nucleoside triphosphate hydrolases"/>
    <property type="match status" value="4"/>
</dbReference>
<dbReference type="FunFam" id="1.10.287.2620:FF:000003">
    <property type="entry name" value="Dynein, axonemal, heavy chain 5"/>
    <property type="match status" value="1"/>
</dbReference>
<keyword evidence="7" id="KW-0067">ATP-binding</keyword>
<dbReference type="FunFam" id="1.20.920.20:FF:000004">
    <property type="entry name" value="Dynein axonemal heavy chain 5"/>
    <property type="match status" value="1"/>
</dbReference>
<keyword evidence="5" id="KW-0677">Repeat</keyword>
<dbReference type="InterPro" id="IPR035699">
    <property type="entry name" value="AAA_6"/>
</dbReference>
<dbReference type="InterPro" id="IPR024743">
    <property type="entry name" value="Dynein_HC_stalk"/>
</dbReference>
<evidence type="ECO:0000256" key="8">
    <source>
        <dbReference type="ARBA" id="ARBA00023017"/>
    </source>
</evidence>
<dbReference type="Gene3D" id="1.20.58.1120">
    <property type="match status" value="1"/>
</dbReference>
<dbReference type="Gene3D" id="1.10.287.2620">
    <property type="match status" value="1"/>
</dbReference>
<dbReference type="InterPro" id="IPR041658">
    <property type="entry name" value="AAA_lid_11"/>
</dbReference>
<dbReference type="GO" id="GO:0005858">
    <property type="term" value="C:axonemal dynein complex"/>
    <property type="evidence" value="ECO:0007669"/>
    <property type="project" value="TreeGrafter"/>
</dbReference>
<dbReference type="Pfam" id="PF08393">
    <property type="entry name" value="DHC_N2"/>
    <property type="match status" value="1"/>
</dbReference>
<dbReference type="Pfam" id="PF18199">
    <property type="entry name" value="Dynein_C"/>
    <property type="match status" value="1"/>
</dbReference>
<dbReference type="GO" id="GO:0097729">
    <property type="term" value="C:9+2 motile cilium"/>
    <property type="evidence" value="ECO:0007669"/>
    <property type="project" value="UniProtKB-ARBA"/>
</dbReference>
<evidence type="ECO:0000256" key="4">
    <source>
        <dbReference type="ARBA" id="ARBA00022701"/>
    </source>
</evidence>
<keyword evidence="12" id="KW-0206">Cytoskeleton</keyword>
<sequence length="4652" mass="536759">MMEPDDDPILSQRRREECERKARRGEMDPRLEFTFQLLMDGTGLPRHQIMDHIFEGNMLDEINQLFLPNMSNKLMWFYQESEEEEHTPDYSRPGPSRATASSRTPVPGSSSSALSSNKNKKLFLTDGWSSPFTGVCIYMFRINISKQLPEEGFHKDLYCGIIDAEKVGLVTSIERIVEFVFMQSLAFPNIENEDEEMNCNLIKQQLLPGLRSFCSALRVCEQVCTKNNIFDDGKVIVSKAESVQEVKDMSKQPETVSELEERVTNWIKNIAKILMESEQLRRESDSSGPQDELEYWKRRGAQFSQLLSYLQEREVQWTLYCLTVGGSRMIKNWKETDKKITFCYNEARDNAKFIQAMENCCHSLYLDDPVTMQDSILNLLQTVRLIYSVSQFYNNSERTSTLMVKITNQMIETCKTYITCRGVHTIWSQDRNLVRTKLTNCLKLNHIYRETYYTVRSQPFLPDQAPFAFSENFVFGKFDTFCDRLSKIISMFNLIDDYNHLFERRLEGLLLGEALEEAMATFEEAKEAVLVKKYDYLDHRNLEFNEDFELFMNKTNTLKESIASMIENNFDSVWETPQGIRFLIRFEKVSTKIPISTMNEKYERILKYCEKELDRILKLFKKQRDDPPLERCAPPIAGRIKWCRSLQSHLKELITNITSHPILANHQITKDLENRYNYAKTFIAEYEQEMTQLWLSQDVSIADACLVQPVLAIQNDRLIVNLHPTIPMLIREAKCLAKMNIDLPIVATTLLCKQHHFDTITDSMNELIKLYMKATKSVIQEVRPLFLPQLVRLTTMLKPGLKNINWTNSRWMEFYEQCKQAINMFDILVQRVHDIYTNRILFVLNSMQEVSLQTLPTDELWTVQQFVEKNEDACRAAAIELNRKSQMVEEAVEEVLDLVKKSSIVFRNMIGPENDLFGEEELKLQANDTPPDSDPVPTNQQQDWSLLYTCFENPLSLFTAYEGGLPKGLTEMVFNAINEMRRYYSRKVIDVLIKVTRASLDMLRRRFILESNETEVSQKPIFILNSILMIPSIAIRPSLDDLQEALVLAGKNIAGVSKGVAQWNTKEEERGCTTQINPKGPRAAVANERANRRRIYRVMSEQRPQMPHMAKSFYTYVMDNKEVVKTLSLLSTCTRNLKLEIAEFVKKWKPYHFLWKNDKTIRQLLEYTLTEFESNLRYLTELDENLSVEPDMEYFGQSCVALSTEKLKFGLNIEIKAFKHKIGQAMKKKYKREMDYVYAVINEMDRKLDRPVRDLDDVRMVMDTLGKIRDQEVDMELKIDPIEEAFSTLAKYDIPVEKEHTEHVDNLRDTWYKLKNRALDTHCKLLEMQPVFQEELTTNLDRFRNEKIDYVNEYNNAGPMQPGLTPREASDRLILFQNRFDGMWRRLQLFQSGEELFGLPQTDYPELAQIKKELNLLQKLYKLYNDVIDRVSSYYDIAWGDVDIEEINNELMEFQNRCRKLPKALKEWPAFHALKRTIDDFNDICPLLELMANKAMKPRHWQRIIEVTKYTFEFDSDGFTLKHILEAPLLKHKEDIEDICISAMKEKDIEAKLKQVTNEWSGHELSFMSFNNRGELLLRGDTTAETIGQLEDSLMVLGSLLSNRYNAPFRKQIQQWVYDLSNSNDILERWLLVQNMWVYLEAVFVGGDIAKQLPKEAKRFSKIDKSWQKIMQRAHETPGVIACCVGDDLLKQLLPHLQEQLELCQKSLSGYLEKKRMMFPRFFFVSDPALLEILGQASDPHTIQNHLLSIFDNTRYVKFHDVEYNKMIAIVSSEGEQISLDRAIRAEGSVETWLTSLLQSSQTSLHAIIRSANSQINDPNIQILVFLDKMPAQIGILGIQMIWTRDSELALTQSRHEKKIMSETNNKFLELLNTLIDQTTKDITKMERIKFETLITIHVHQRDIFDILCRMNIRSANDFEWLKQCRFYFKDDLDKTWMSVTDVTFTYQNEYLGCTERLVITPLTDRCYITLAQALALCMGGAPCGPAGTGKTETVKDMGKTLGKYVVVFNCSDQMDYRGLGRIYKGLAQSGTWGCFDEFNRIELPVLSVAAQQVAVVLTAKKDKRKTFLFTDGDTIDLNPEFGIFITMNPGYAGRKELPENLKIQFRTVAMMVPDRQIIIRVKLASCGFLENITLARKFYTLYKLCEEQLTKQVHYDFGLRNILSVLRTLGTVKRLNTKDSESTTVMRVLRDMNLSKLIDEDEPLFMSLVSDLFPNQNLEKTTYAELDAAIDHQVADAGLINHPPWTLKLIQLYETQKVRHGIMVLGPSGAGKTKCIHILMKALTEIGMPHKEMRMNPKSITAAQMFGKLDVATNDWTDGIFSAMWRKTLKMKKQENIWLVLDGPVDSIWIENLNSVLDDNKTLTLANGDRLAMSPHCKIIFEPHNIDNASPATVSRNGMVYMSSSGLDWKPILQAWLKCRTAREKQVFSELFEQSFFAVYTWGTQNCEFMMDVLQCNIIQQVLFILDGLIPYSKDIEQAATTSIAGSNEDDLLEEDESPKTEVASPEHLHRLYIFSFAWSLGAFLNSNDRIKMDAFMKKKFKNFDYPKDADIPDGTIFDFYVGQNGQWEPWQNLVSVYTYPETSTPEYSSILVPIVDNARIEYLISTIANQERAVLLIGEQGTAKTIMIKNFMKKQNPDTHMVRSFNFSSATNPLQFQKTIESYIDKRLGNTFGPAGGKKLIVFIDDINLPQINEWGDQVTNEIVRQTMDMKGFFNLEKPGDFTNIVDLQFIGAMGLPGGGRNDIPSRLKRQFCIFNCNVPDDNAIDTIFRTIGEGHYNAKRGFVAEVRKLVKKLIPLTRMLWQSTREKLLPTPAKFHYIFSLRDLSRIWQGMIGTLSTVITSEQVLLSLWKNECTRVFADRFTTVPDYVWFEKELRVIAVNELGESYEPMFDPSPVFVDFMRDAPEPTGEEGEEADMELPKVYEPVTDIEFLRERLKMFLVQFNEMVRGIGMDLVFFPDAMLHLVKISRVIRHPRGNAMLVGVGGSGKQSLTKLASFIAGYKTFQISLTRSYNVANFLEDLKLLYRTCGVQGKGTTFIFQDLDVKEDIFLEYLNNILSSGVISNLFNRDEQQEIIVELTPIMKRENQRRTINQETVMEYFLQRVCHNLHVVFCFSPVGETFRSKIVKFPALISGCIIDWFQPWPRDALIMVAEHFLTDYEIECAANVKLELVKALGTIQDGVSAISIEYYHRFRRATHVTPKSYLNFIAAYKNIYTMKHSELCEGAEKMDNGLEKLAEASESVEVLKKDLAIMEMELAEASLKSERVLIEVTERASQAEAVKNQVMIVKEKAEVLVSNIAHEKALAEEKLEAAKPALEEAEAALNTIKPAHIATVRKLGRPPHLIMRIMDSVLILFQRKLHPTMPDTAAPSPKPSWAESLKMMASTTFLLQLQNYPKDSINEEMIEHLQPYFRMEDYNMDTARRVCGDVAGLLSWTKAMAFFHGVNKEVLPLKANLTMQEARLRVAMEDLAGAESQLREREQALQQVKECYDAAVREKQRLTDAANVCLRKMNAATALINGLAGEKIRWTQQSREFKEQIGRLVGDVLLCTGFLSYCGPYNQDYRASMMKFWMQLLKDKKIPFTNNINIISMLVDNATISEWTLQGLPNDELSVQNALIVTKSSSYPLLIDPQGQGKIWIKTKEDQNELQTTSLNHKYFRTHLEDSLSLGRPLLIEDVGVELDPVIDNVLEKNFIKSGSIEKVLVGDKECDVMPGFMIYITTKLPNPMFSPEISAKASIIDFTVTMRGLEDQLLGRVILMEKSELESERVSLFESVMKNQRTMKELEANLLCRLTSTEGSLVDDEALIEVLRETKTTAEDVNQKLQISEVTEKKIMKAREEYRAVATRGSILYFLIVEMSNVNIMYQNSLKQFLNIFDNSITKSARSNITEERINIILRYLTYEVWAFTSRSLYERHKLLFTLMLAIKIDYYKGFITHSEFMSFIKGGASLDLNAVTPKPFKWILDITWLNLVEISKLKPFAEILKKIETNERDWRMWYETERPEKEEIPCGYNQLDVFRKLVLIRSWSPDRTISQARKYIEESLGPEYSETHILDLEQTWEESEPRTPLVCILSIGSDPTNQIIALAKLKNILIKAVSMGQGQEYHARKMMTECMATGGWVLLQNVHLSLNFCAEIIDILIETEHVQDTFRLWVTTEVHQEFPIGLLQMAIKFTNEPPQGIRASLKRTYQTFTQDYLDYTSAFQWPPLLYTVAFLHTVVQERRKFGPLGWNVGYEFNQADFAASVAFIQNHLDEMDPKKGVSWQTICYMIGEVQYGGRVTDDFDKRLLTTFCAVWFCDQLLTSNFEFYKNYKVPVTKNIQHYIDYISSLPSNDSPEVFGLHSNADITYQINTAKGILDTILSVQPKESGGGSGESRETVVYQLADDMLRKLPPQYNAFEVKEALARMGALLPMNIFLRQEVDRMQKVIKTVYTNLTDLKLAIDGTIVMSQYLKDSLDAMYDARIPERWQRISWESTTLGFWYTELLERNSQFRAWCAHDRPKVFWMTGFFNPQGFLTAMRQEVTRAHKGWALDSVILQNQITRYNKEDIHDPPAEGVYVHGLFLEGASLDRRSGKLIESKPKVLYEQMPIIYIYAINTTAGKDPKLYECPIYRKPQRTDQKYVGSIDFETDLSPRHWTLRGVALLCDIK</sequence>
<proteinExistence type="inferred from homology"/>
<protein>
    <recommendedName>
        <fullName evidence="16">AAA+ ATPase domain-containing protein</fullName>
    </recommendedName>
</protein>
<dbReference type="PANTHER" id="PTHR46532">
    <property type="entry name" value="MALE FERTILITY FACTOR KL5"/>
    <property type="match status" value="1"/>
</dbReference>
<dbReference type="Pfam" id="PF17857">
    <property type="entry name" value="AAA_lid_1"/>
    <property type="match status" value="1"/>
</dbReference>
<dbReference type="Pfam" id="PF12775">
    <property type="entry name" value="AAA_7"/>
    <property type="match status" value="1"/>
</dbReference>
<keyword evidence="6" id="KW-0547">Nucleotide-binding</keyword>
<dbReference type="Gene3D" id="1.10.8.720">
    <property type="entry name" value="Region D6 of dynein motor"/>
    <property type="match status" value="1"/>
</dbReference>
<dbReference type="Pfam" id="PF12777">
    <property type="entry name" value="MT"/>
    <property type="match status" value="1"/>
</dbReference>
<dbReference type="InterPro" id="IPR042228">
    <property type="entry name" value="Dynein_linker_3"/>
</dbReference>
<dbReference type="Pfam" id="PF12781">
    <property type="entry name" value="AAA_9"/>
    <property type="match status" value="1"/>
</dbReference>
<dbReference type="FunFam" id="3.40.50.300:FF:002141">
    <property type="entry name" value="Dynein heavy chain"/>
    <property type="match status" value="1"/>
</dbReference>
<evidence type="ECO:0000313" key="18">
    <source>
        <dbReference type="Proteomes" id="UP001107558"/>
    </source>
</evidence>
<dbReference type="InterPro" id="IPR042222">
    <property type="entry name" value="Dynein_2_N"/>
</dbReference>